<evidence type="ECO:0000313" key="3">
    <source>
        <dbReference type="Proteomes" id="UP000663720"/>
    </source>
</evidence>
<evidence type="ECO:0000256" key="1">
    <source>
        <dbReference type="SAM" id="Phobius"/>
    </source>
</evidence>
<dbReference type="Proteomes" id="UP000663720">
    <property type="component" value="Chromosome"/>
</dbReference>
<keyword evidence="1" id="KW-0812">Transmembrane</keyword>
<feature type="transmembrane region" description="Helical" evidence="1">
    <location>
        <begin position="28"/>
        <end position="46"/>
    </location>
</feature>
<dbReference type="AlphaFoldDB" id="A0A975B580"/>
<accession>A0A975B580</accession>
<sequence>MIDRASQALWKLALEPITESLAKWIYEARLYVFYLYAIILDIYSFFDSKIYENI</sequence>
<protein>
    <submittedName>
        <fullName evidence="2">Uncharacterized protein</fullName>
    </submittedName>
</protein>
<dbReference type="KEGG" id="dli:dnl_12750"/>
<name>A0A975B580_9BACT</name>
<gene>
    <name evidence="2" type="ORF">dnl_12750</name>
</gene>
<organism evidence="2 3">
    <name type="scientific">Desulfonema limicola</name>
    <dbReference type="NCBI Taxonomy" id="45656"/>
    <lineage>
        <taxon>Bacteria</taxon>
        <taxon>Pseudomonadati</taxon>
        <taxon>Thermodesulfobacteriota</taxon>
        <taxon>Desulfobacteria</taxon>
        <taxon>Desulfobacterales</taxon>
        <taxon>Desulfococcaceae</taxon>
        <taxon>Desulfonema</taxon>
    </lineage>
</organism>
<keyword evidence="3" id="KW-1185">Reference proteome</keyword>
<keyword evidence="1" id="KW-0472">Membrane</keyword>
<dbReference type="EMBL" id="CP061799">
    <property type="protein sequence ID" value="QTA79028.1"/>
    <property type="molecule type" value="Genomic_DNA"/>
</dbReference>
<proteinExistence type="predicted"/>
<keyword evidence="1" id="KW-1133">Transmembrane helix</keyword>
<evidence type="ECO:0000313" key="2">
    <source>
        <dbReference type="EMBL" id="QTA79028.1"/>
    </source>
</evidence>
<reference evidence="2" key="1">
    <citation type="journal article" date="2021" name="Microb. Physiol.">
        <title>Proteogenomic Insights into the Physiology of Marine, Sulfate-Reducing, Filamentous Desulfonema limicola and Desulfonema magnum.</title>
        <authorList>
            <person name="Schnaars V."/>
            <person name="Wohlbrand L."/>
            <person name="Scheve S."/>
            <person name="Hinrichs C."/>
            <person name="Reinhardt R."/>
            <person name="Rabus R."/>
        </authorList>
    </citation>
    <scope>NUCLEOTIDE SEQUENCE</scope>
    <source>
        <strain evidence="2">5ac10</strain>
    </source>
</reference>